<dbReference type="Proteomes" id="UP000175691">
    <property type="component" value="Unassembled WGS sequence"/>
</dbReference>
<accession>A0A1E7ZDM6</accession>
<keyword evidence="3" id="KW-1185">Reference proteome</keyword>
<dbReference type="Pfam" id="PF07449">
    <property type="entry name" value="HyaE"/>
    <property type="match status" value="1"/>
</dbReference>
<dbReference type="AlphaFoldDB" id="A0A1E7ZDM6"/>
<evidence type="ECO:0000313" key="3">
    <source>
        <dbReference type="Proteomes" id="UP000175691"/>
    </source>
</evidence>
<dbReference type="CDD" id="cd02965">
    <property type="entry name" value="HyaE"/>
    <property type="match status" value="1"/>
</dbReference>
<dbReference type="RefSeq" id="WP_070124416.1">
    <property type="nucleotide sequence ID" value="NZ_MDHN01000013.1"/>
</dbReference>
<dbReference type="InterPro" id="IPR036249">
    <property type="entry name" value="Thioredoxin-like_sf"/>
</dbReference>
<evidence type="ECO:0000313" key="2">
    <source>
        <dbReference type="EMBL" id="OFC71554.1"/>
    </source>
</evidence>
<evidence type="ECO:0000256" key="1">
    <source>
        <dbReference type="ARBA" id="ARBA00009004"/>
    </source>
</evidence>
<sequence>MPSPLVERLIEELNYPHLSEENFESFIQKEEFSVLFLTEQPKQFPESNDVAVILPELIKAFPKLTPAVVSTDYERELRGRYNFRAYPALVFLKQGKYLGDITKVRNWDEYMSMISDLLSKEPTCDPGIGTPVVFNPGPASCGH</sequence>
<gene>
    <name evidence="2" type="ORF">BFC18_07415</name>
</gene>
<comment type="caution">
    <text evidence="2">The sequence shown here is derived from an EMBL/GenBank/DDBJ whole genome shotgun (WGS) entry which is preliminary data.</text>
</comment>
<evidence type="ECO:0008006" key="4">
    <source>
        <dbReference type="Google" id="ProtNLM"/>
    </source>
</evidence>
<dbReference type="SUPFAM" id="SSF52833">
    <property type="entry name" value="Thioredoxin-like"/>
    <property type="match status" value="1"/>
</dbReference>
<dbReference type="Gene3D" id="3.40.30.10">
    <property type="entry name" value="Glutaredoxin"/>
    <property type="match status" value="1"/>
</dbReference>
<protein>
    <recommendedName>
        <fullName evidence="4">Hydrogenase expression/formation protein</fullName>
    </recommendedName>
</protein>
<dbReference type="OrthoDB" id="6560050at2"/>
<organism evidence="2 3">
    <name type="scientific">Alteromonas confluentis</name>
    <dbReference type="NCBI Taxonomy" id="1656094"/>
    <lineage>
        <taxon>Bacteria</taxon>
        <taxon>Pseudomonadati</taxon>
        <taxon>Pseudomonadota</taxon>
        <taxon>Gammaproteobacteria</taxon>
        <taxon>Alteromonadales</taxon>
        <taxon>Alteromonadaceae</taxon>
        <taxon>Alteromonas/Salinimonas group</taxon>
        <taxon>Alteromonas</taxon>
    </lineage>
</organism>
<reference evidence="2 3" key="1">
    <citation type="submission" date="2016-08" db="EMBL/GenBank/DDBJ databases">
        <authorList>
            <person name="Seilhamer J.J."/>
        </authorList>
    </citation>
    <scope>NUCLEOTIDE SEQUENCE [LARGE SCALE GENOMIC DNA]</scope>
    <source>
        <strain evidence="2 3">KCTC 42603</strain>
    </source>
</reference>
<proteinExistence type="inferred from homology"/>
<dbReference type="STRING" id="1656094.BFC18_07415"/>
<dbReference type="EMBL" id="MDHN01000013">
    <property type="protein sequence ID" value="OFC71554.1"/>
    <property type="molecule type" value="Genomic_DNA"/>
</dbReference>
<name>A0A1E7ZDM6_9ALTE</name>
<comment type="similarity">
    <text evidence="1">Belongs to the HupG/HyaE family.</text>
</comment>
<dbReference type="InterPro" id="IPR010893">
    <property type="entry name" value="NiFe-hyd_mat_HyaE"/>
</dbReference>